<evidence type="ECO:0000313" key="4">
    <source>
        <dbReference type="Proteomes" id="UP000179005"/>
    </source>
</evidence>
<dbReference type="Pfam" id="PF08308">
    <property type="entry name" value="PEGA"/>
    <property type="match status" value="2"/>
</dbReference>
<feature type="transmembrane region" description="Helical" evidence="1">
    <location>
        <begin position="6"/>
        <end position="26"/>
    </location>
</feature>
<reference evidence="3 4" key="1">
    <citation type="journal article" date="2016" name="Nat. Commun.">
        <title>Thousands of microbial genomes shed light on interconnected biogeochemical processes in an aquifer system.</title>
        <authorList>
            <person name="Anantharaman K."/>
            <person name="Brown C.T."/>
            <person name="Hug L.A."/>
            <person name="Sharon I."/>
            <person name="Castelle C.J."/>
            <person name="Probst A.J."/>
            <person name="Thomas B.C."/>
            <person name="Singh A."/>
            <person name="Wilkins M.J."/>
            <person name="Karaoz U."/>
            <person name="Brodie E.L."/>
            <person name="Williams K.H."/>
            <person name="Hubbard S.S."/>
            <person name="Banfield J.F."/>
        </authorList>
    </citation>
    <scope>NUCLEOTIDE SEQUENCE [LARGE SCALE GENOMIC DNA]</scope>
</reference>
<dbReference type="InterPro" id="IPR003646">
    <property type="entry name" value="SH3-like_bac-type"/>
</dbReference>
<protein>
    <recommendedName>
        <fullName evidence="2">SH3b domain-containing protein</fullName>
    </recommendedName>
</protein>
<accession>A0A1F4VDU4</accession>
<dbReference type="STRING" id="1802619.A2797_00890"/>
<keyword evidence="1" id="KW-0812">Transmembrane</keyword>
<proteinExistence type="predicted"/>
<organism evidence="3 4">
    <name type="scientific">candidate division WWE3 bacterium RIFCSPHIGHO2_01_FULL_48_15</name>
    <dbReference type="NCBI Taxonomy" id="1802619"/>
    <lineage>
        <taxon>Bacteria</taxon>
        <taxon>Katanobacteria</taxon>
    </lineage>
</organism>
<dbReference type="PANTHER" id="PTHR36194:SF1">
    <property type="entry name" value="S-LAYER-LIKE PROTEIN"/>
    <property type="match status" value="1"/>
</dbReference>
<dbReference type="EMBL" id="MEVC01000009">
    <property type="protein sequence ID" value="OGC55337.1"/>
    <property type="molecule type" value="Genomic_DNA"/>
</dbReference>
<name>A0A1F4VDU4_UNCKA</name>
<dbReference type="Gene3D" id="2.30.30.40">
    <property type="entry name" value="SH3 Domains"/>
    <property type="match status" value="1"/>
</dbReference>
<sequence>MLAKLIVPVFIVVLAGFGILLFGDLFSKAALSITSDPAGEKVVLDGEEVGATPFFSDQLAKGEKTLSFGGFNQKINLTGGALTVVNWVDGPEETFSAGEVIWLSTSANSELLVIAKPGAQVFLDDKEIGASPLSKSVDPGEYTLELKKDGYFTRSIKIAIRAGFRLNVSASLSLNPFPLDYAQDKPAELKELSSPSPSLKVYDLSSNQPLLTGDYVGWAKAAAFWDSRAEDRITYDFYITFEGKLYDNQGSETSVDALEQATGEKAVGYLGDSSAAISSGASSTLNSLSAKLYPPVPMVEILQTGTGFLRVRSGPGTSYSEIGRATPGDKYKYLGEEGDWLKIDFNGQEGWVSKEFSKKI</sequence>
<gene>
    <name evidence="3" type="ORF">A2797_00890</name>
</gene>
<keyword evidence="1" id="KW-0472">Membrane</keyword>
<evidence type="ECO:0000313" key="3">
    <source>
        <dbReference type="EMBL" id="OGC55337.1"/>
    </source>
</evidence>
<feature type="domain" description="SH3b" evidence="2">
    <location>
        <begin position="299"/>
        <end position="360"/>
    </location>
</feature>
<evidence type="ECO:0000259" key="2">
    <source>
        <dbReference type="PROSITE" id="PS51781"/>
    </source>
</evidence>
<dbReference type="Pfam" id="PF08239">
    <property type="entry name" value="SH3_3"/>
    <property type="match status" value="1"/>
</dbReference>
<evidence type="ECO:0000256" key="1">
    <source>
        <dbReference type="SAM" id="Phobius"/>
    </source>
</evidence>
<dbReference type="PROSITE" id="PS51781">
    <property type="entry name" value="SH3B"/>
    <property type="match status" value="1"/>
</dbReference>
<keyword evidence="1" id="KW-1133">Transmembrane helix</keyword>
<dbReference type="Proteomes" id="UP000179005">
    <property type="component" value="Unassembled WGS sequence"/>
</dbReference>
<dbReference type="InterPro" id="IPR013229">
    <property type="entry name" value="PEGA"/>
</dbReference>
<dbReference type="SMART" id="SM00287">
    <property type="entry name" value="SH3b"/>
    <property type="match status" value="1"/>
</dbReference>
<dbReference type="PANTHER" id="PTHR36194">
    <property type="entry name" value="S-LAYER-LIKE PROTEIN"/>
    <property type="match status" value="1"/>
</dbReference>
<dbReference type="AlphaFoldDB" id="A0A1F4VDU4"/>
<comment type="caution">
    <text evidence="3">The sequence shown here is derived from an EMBL/GenBank/DDBJ whole genome shotgun (WGS) entry which is preliminary data.</text>
</comment>